<dbReference type="AlphaFoldDB" id="M5E308"/>
<dbReference type="EMBL" id="CAUI01000023">
    <property type="protein sequence ID" value="CCU80918.1"/>
    <property type="molecule type" value="Genomic_DNA"/>
</dbReference>
<feature type="transmembrane region" description="Helical" evidence="9">
    <location>
        <begin position="129"/>
        <end position="153"/>
    </location>
</feature>
<evidence type="ECO:0000256" key="8">
    <source>
        <dbReference type="ARBA" id="ARBA00038436"/>
    </source>
</evidence>
<evidence type="ECO:0000259" key="10">
    <source>
        <dbReference type="Pfam" id="PF04290"/>
    </source>
</evidence>
<evidence type="ECO:0000313" key="11">
    <source>
        <dbReference type="EMBL" id="CCU80918.1"/>
    </source>
</evidence>
<evidence type="ECO:0000256" key="1">
    <source>
        <dbReference type="ARBA" id="ARBA00004429"/>
    </source>
</evidence>
<dbReference type="GO" id="GO:0022857">
    <property type="term" value="F:transmembrane transporter activity"/>
    <property type="evidence" value="ECO:0007669"/>
    <property type="project" value="TreeGrafter"/>
</dbReference>
<dbReference type="GO" id="GO:0015740">
    <property type="term" value="P:C4-dicarboxylate transport"/>
    <property type="evidence" value="ECO:0007669"/>
    <property type="project" value="TreeGrafter"/>
</dbReference>
<comment type="caution">
    <text evidence="11">The sequence shown here is derived from an EMBL/GenBank/DDBJ whole genome shotgun (WGS) entry which is preliminary data.</text>
</comment>
<evidence type="ECO:0000256" key="2">
    <source>
        <dbReference type="ARBA" id="ARBA00022448"/>
    </source>
</evidence>
<dbReference type="eggNOG" id="COG3090">
    <property type="taxonomic scope" value="Bacteria"/>
</dbReference>
<keyword evidence="4" id="KW-0997">Cell inner membrane</keyword>
<organism evidence="11 12">
    <name type="scientific">Halanaerobium saccharolyticum subsp. saccharolyticum DSM 6643</name>
    <dbReference type="NCBI Taxonomy" id="1293054"/>
    <lineage>
        <taxon>Bacteria</taxon>
        <taxon>Bacillati</taxon>
        <taxon>Bacillota</taxon>
        <taxon>Clostridia</taxon>
        <taxon>Halanaerobiales</taxon>
        <taxon>Halanaerobiaceae</taxon>
        <taxon>Halanaerobium</taxon>
    </lineage>
</organism>
<keyword evidence="2" id="KW-0813">Transport</keyword>
<evidence type="ECO:0000256" key="7">
    <source>
        <dbReference type="ARBA" id="ARBA00023136"/>
    </source>
</evidence>
<keyword evidence="7 9" id="KW-0472">Membrane</keyword>
<dbReference type="PANTHER" id="PTHR35011:SF2">
    <property type="entry name" value="2,3-DIKETO-L-GULONATE TRAP TRANSPORTER SMALL PERMEASE PROTEIN YIAM"/>
    <property type="match status" value="1"/>
</dbReference>
<dbReference type="InterPro" id="IPR055348">
    <property type="entry name" value="DctQ"/>
</dbReference>
<protein>
    <submittedName>
        <fullName evidence="11">TRAP-type C4-dicarboxylate transport system,small permease component</fullName>
    </submittedName>
</protein>
<sequence>MLKRLKKILFYTTESLAAFSLFAMLVVVTYQVIARYMPNMTIPSWTEELARFILIYIIAFAGGLAIEKKAYVGMDSFYMMLPFRGKKVLDLLFNIMTGYLFYIILKYGYDLMLKVKIQLTPAMRISMSYIYFSLPLLGFLVLLFIILDSLATIKSLIKNEEVMVSTPDEHLIYYVSEEEKIRKLEEEKADELMHKNKTGKEDI</sequence>
<evidence type="ECO:0000256" key="3">
    <source>
        <dbReference type="ARBA" id="ARBA00022475"/>
    </source>
</evidence>
<dbReference type="InterPro" id="IPR007387">
    <property type="entry name" value="TRAP_DctQ"/>
</dbReference>
<dbReference type="Pfam" id="PF04290">
    <property type="entry name" value="DctQ"/>
    <property type="match status" value="1"/>
</dbReference>
<dbReference type="PANTHER" id="PTHR35011">
    <property type="entry name" value="2,3-DIKETO-L-GULONATE TRAP TRANSPORTER SMALL PERMEASE PROTEIN YIAM"/>
    <property type="match status" value="1"/>
</dbReference>
<evidence type="ECO:0000313" key="12">
    <source>
        <dbReference type="Proteomes" id="UP000012063"/>
    </source>
</evidence>
<keyword evidence="3" id="KW-1003">Cell membrane</keyword>
<feature type="transmembrane region" description="Helical" evidence="9">
    <location>
        <begin position="16"/>
        <end position="37"/>
    </location>
</feature>
<feature type="transmembrane region" description="Helical" evidence="9">
    <location>
        <begin position="49"/>
        <end position="67"/>
    </location>
</feature>
<dbReference type="GO" id="GO:0005886">
    <property type="term" value="C:plasma membrane"/>
    <property type="evidence" value="ECO:0007669"/>
    <property type="project" value="UniProtKB-SubCell"/>
</dbReference>
<evidence type="ECO:0000256" key="4">
    <source>
        <dbReference type="ARBA" id="ARBA00022519"/>
    </source>
</evidence>
<proteinExistence type="inferred from homology"/>
<keyword evidence="12" id="KW-1185">Reference proteome</keyword>
<name>M5E308_9FIRM</name>
<dbReference type="Proteomes" id="UP000012063">
    <property type="component" value="Unassembled WGS sequence"/>
</dbReference>
<evidence type="ECO:0000256" key="6">
    <source>
        <dbReference type="ARBA" id="ARBA00022989"/>
    </source>
</evidence>
<reference evidence="12" key="1">
    <citation type="journal article" date="2013" name="Genome Announc.">
        <title>Genome Sequence of Halanaerobium saccharolyticum subsp. saccharolyticum Strain DSM 6643T, a Halophilic Hydrogen-Producing Bacterium.</title>
        <authorList>
            <person name="Kivisto A."/>
            <person name="Larjo A."/>
            <person name="Ciranna A."/>
            <person name="Santala V."/>
            <person name="Roos C."/>
            <person name="Karp M."/>
        </authorList>
    </citation>
    <scope>NUCLEOTIDE SEQUENCE [LARGE SCALE GENOMIC DNA]</scope>
    <source>
        <strain evidence="12">DSM 6643</strain>
    </source>
</reference>
<keyword evidence="6 9" id="KW-1133">Transmembrane helix</keyword>
<keyword evidence="5 9" id="KW-0812">Transmembrane</keyword>
<evidence type="ECO:0000256" key="5">
    <source>
        <dbReference type="ARBA" id="ARBA00022692"/>
    </source>
</evidence>
<feature type="domain" description="Tripartite ATP-independent periplasmic transporters DctQ component" evidence="10">
    <location>
        <begin position="24"/>
        <end position="150"/>
    </location>
</feature>
<gene>
    <name evidence="11" type="ORF">HSACCH_02421</name>
</gene>
<dbReference type="InParanoid" id="M5E308"/>
<feature type="transmembrane region" description="Helical" evidence="9">
    <location>
        <begin position="88"/>
        <end position="109"/>
    </location>
</feature>
<accession>M5E308</accession>
<comment type="subcellular location">
    <subcellularLocation>
        <location evidence="1">Cell inner membrane</location>
        <topology evidence="1">Multi-pass membrane protein</topology>
    </subcellularLocation>
</comment>
<dbReference type="STRING" id="1293054.HSACCH_02421"/>
<comment type="similarity">
    <text evidence="8">Belongs to the TRAP transporter small permease family.</text>
</comment>
<evidence type="ECO:0000256" key="9">
    <source>
        <dbReference type="SAM" id="Phobius"/>
    </source>
</evidence>